<keyword evidence="11" id="KW-0282">Flagellum</keyword>
<dbReference type="PRINTS" id="PR00955">
    <property type="entry name" value="FLGMOTORFLIM"/>
</dbReference>
<dbReference type="InterPro" id="IPR001689">
    <property type="entry name" value="Flag_FliM"/>
</dbReference>
<dbReference type="SUPFAM" id="SSF101801">
    <property type="entry name" value="Surface presentation of antigens (SPOA)"/>
    <property type="match status" value="1"/>
</dbReference>
<dbReference type="SUPFAM" id="SSF103039">
    <property type="entry name" value="CheC-like"/>
    <property type="match status" value="1"/>
</dbReference>
<keyword evidence="9" id="KW-0975">Bacterial flagellum</keyword>
<keyword evidence="11" id="KW-0966">Cell projection</keyword>
<dbReference type="PANTHER" id="PTHR30034:SF6">
    <property type="entry name" value="YOP PROTEINS TRANSLOCATION PROTEIN Q"/>
    <property type="match status" value="1"/>
</dbReference>
<evidence type="ECO:0000256" key="3">
    <source>
        <dbReference type="ARBA" id="ARBA00011049"/>
    </source>
</evidence>
<feature type="domain" description="Flagellar motor switch protein FliN-like C-terminal" evidence="10">
    <location>
        <begin position="222"/>
        <end position="291"/>
    </location>
</feature>
<organism evidence="11 12">
    <name type="scientific">Asaccharospora irregularis DSM 2635</name>
    <dbReference type="NCBI Taxonomy" id="1121321"/>
    <lineage>
        <taxon>Bacteria</taxon>
        <taxon>Bacillati</taxon>
        <taxon>Bacillota</taxon>
        <taxon>Clostridia</taxon>
        <taxon>Peptostreptococcales</taxon>
        <taxon>Peptostreptococcaceae</taxon>
        <taxon>Asaccharospora</taxon>
    </lineage>
</organism>
<dbReference type="InterPro" id="IPR001543">
    <property type="entry name" value="FliN-like_C"/>
</dbReference>
<dbReference type="STRING" id="1121321.SAMN04488530_11025"/>
<dbReference type="GO" id="GO:0050918">
    <property type="term" value="P:positive chemotaxis"/>
    <property type="evidence" value="ECO:0007669"/>
    <property type="project" value="TreeGrafter"/>
</dbReference>
<dbReference type="OrthoDB" id="9806941at2"/>
<sequence>MDQNVKIYDFKKPQRYSSDNMRFVSVIAGDFCKNINLFLAYELKRQSIVCKVEKIEQTNYEDFISALNKDSIIVEYSIQPLVKGLIYQIDKGIALTFIDLMLGGDGIFDNYKRELTEIDQELITHISSNFLSNLHVVEGCEYREISKVHMNAGSSKKYPISESVLIAHMKVMYGDNEVGKMRICKPYCCMEPVLEQLETKKLFKSRNIEYDFEFTNAIYNNVYGANAEVDVRLGKTKIKVKELLELGTGDVLALDTKSDGEIDVYVSGSKSFKCRPGLIKTKKGVIITDSITKDV</sequence>
<evidence type="ECO:0000256" key="5">
    <source>
        <dbReference type="ARBA" id="ARBA00022475"/>
    </source>
</evidence>
<name>A0A1M5NFA1_9FIRM</name>
<dbReference type="InterPro" id="IPR028976">
    <property type="entry name" value="CheC-like_sf"/>
</dbReference>
<dbReference type="EMBL" id="FQWX01000010">
    <property type="protein sequence ID" value="SHG87869.1"/>
    <property type="molecule type" value="Genomic_DNA"/>
</dbReference>
<dbReference type="PANTHER" id="PTHR30034">
    <property type="entry name" value="FLAGELLAR MOTOR SWITCH PROTEIN FLIM"/>
    <property type="match status" value="1"/>
</dbReference>
<evidence type="ECO:0000256" key="8">
    <source>
        <dbReference type="ARBA" id="ARBA00023136"/>
    </source>
</evidence>
<dbReference type="Gene3D" id="3.40.1550.10">
    <property type="entry name" value="CheC-like"/>
    <property type="match status" value="1"/>
</dbReference>
<evidence type="ECO:0000256" key="6">
    <source>
        <dbReference type="ARBA" id="ARBA00022500"/>
    </source>
</evidence>
<dbReference type="Proteomes" id="UP000243255">
    <property type="component" value="Unassembled WGS sequence"/>
</dbReference>
<evidence type="ECO:0000256" key="1">
    <source>
        <dbReference type="ARBA" id="ARBA00004117"/>
    </source>
</evidence>
<keyword evidence="5" id="KW-1003">Cell membrane</keyword>
<dbReference type="InterPro" id="IPR036429">
    <property type="entry name" value="SpoA-like_sf"/>
</dbReference>
<dbReference type="GO" id="GO:0005886">
    <property type="term" value="C:plasma membrane"/>
    <property type="evidence" value="ECO:0007669"/>
    <property type="project" value="UniProtKB-SubCell"/>
</dbReference>
<dbReference type="Pfam" id="PF01052">
    <property type="entry name" value="FliMN_C"/>
    <property type="match status" value="1"/>
</dbReference>
<keyword evidence="8" id="KW-0472">Membrane</keyword>
<gene>
    <name evidence="11" type="ORF">SAMN04488530_11025</name>
</gene>
<keyword evidence="6" id="KW-0145">Chemotaxis</keyword>
<protein>
    <recommendedName>
        <fullName evidence="4">Flagellar motor switch protein FliM</fullName>
    </recommendedName>
</protein>
<dbReference type="Pfam" id="PF02154">
    <property type="entry name" value="FliM"/>
    <property type="match status" value="1"/>
</dbReference>
<dbReference type="GO" id="GO:0071978">
    <property type="term" value="P:bacterial-type flagellum-dependent swarming motility"/>
    <property type="evidence" value="ECO:0007669"/>
    <property type="project" value="TreeGrafter"/>
</dbReference>
<reference evidence="12" key="1">
    <citation type="submission" date="2016-11" db="EMBL/GenBank/DDBJ databases">
        <authorList>
            <person name="Varghese N."/>
            <person name="Submissions S."/>
        </authorList>
    </citation>
    <scope>NUCLEOTIDE SEQUENCE [LARGE SCALE GENOMIC DNA]</scope>
    <source>
        <strain evidence="12">DSM 2635</strain>
    </source>
</reference>
<dbReference type="GO" id="GO:0003774">
    <property type="term" value="F:cytoskeletal motor activity"/>
    <property type="evidence" value="ECO:0007669"/>
    <property type="project" value="InterPro"/>
</dbReference>
<comment type="subcellular location">
    <subcellularLocation>
        <location evidence="1">Bacterial flagellum basal body</location>
    </subcellularLocation>
    <subcellularLocation>
        <location evidence="2">Cell membrane</location>
        <topology evidence="2">Peripheral membrane protein</topology>
    </subcellularLocation>
</comment>
<evidence type="ECO:0000256" key="2">
    <source>
        <dbReference type="ARBA" id="ARBA00004202"/>
    </source>
</evidence>
<dbReference type="CDD" id="cd17908">
    <property type="entry name" value="FliM"/>
    <property type="match status" value="1"/>
</dbReference>
<evidence type="ECO:0000256" key="9">
    <source>
        <dbReference type="ARBA" id="ARBA00023143"/>
    </source>
</evidence>
<dbReference type="Gene3D" id="2.30.330.10">
    <property type="entry name" value="SpoA-like"/>
    <property type="match status" value="1"/>
</dbReference>
<dbReference type="GO" id="GO:0009425">
    <property type="term" value="C:bacterial-type flagellum basal body"/>
    <property type="evidence" value="ECO:0007669"/>
    <property type="project" value="UniProtKB-SubCell"/>
</dbReference>
<dbReference type="AlphaFoldDB" id="A0A1M5NFA1"/>
<dbReference type="RefSeq" id="WP_073125308.1">
    <property type="nucleotide sequence ID" value="NZ_BAABCH010000101.1"/>
</dbReference>
<evidence type="ECO:0000259" key="10">
    <source>
        <dbReference type="Pfam" id="PF01052"/>
    </source>
</evidence>
<evidence type="ECO:0000313" key="12">
    <source>
        <dbReference type="Proteomes" id="UP000243255"/>
    </source>
</evidence>
<accession>A0A1M5NFA1</accession>
<evidence type="ECO:0000313" key="11">
    <source>
        <dbReference type="EMBL" id="SHG87869.1"/>
    </source>
</evidence>
<proteinExistence type="inferred from homology"/>
<keyword evidence="7" id="KW-0283">Flagellar rotation</keyword>
<keyword evidence="11" id="KW-0969">Cilium</keyword>
<evidence type="ECO:0000256" key="4">
    <source>
        <dbReference type="ARBA" id="ARBA00021898"/>
    </source>
</evidence>
<evidence type="ECO:0000256" key="7">
    <source>
        <dbReference type="ARBA" id="ARBA00022779"/>
    </source>
</evidence>
<comment type="similarity">
    <text evidence="3">Belongs to the FliM family.</text>
</comment>
<keyword evidence="12" id="KW-1185">Reference proteome</keyword>